<dbReference type="Proteomes" id="UP000776983">
    <property type="component" value="Unassembled WGS sequence"/>
</dbReference>
<sequence length="64" mass="6923">MKNLSSSIVLTDSLERKLLQAEMDHYMNAPLKGVFTAAAHAAAKLSVKVVDALRFQRHAGTKAA</sequence>
<comment type="caution">
    <text evidence="1">The sequence shown here is derived from an EMBL/GenBank/DDBJ whole genome shotgun (WGS) entry which is preliminary data.</text>
</comment>
<proteinExistence type="predicted"/>
<keyword evidence="2" id="KW-1185">Reference proteome</keyword>
<name>A0ABS8CCG8_9BURK</name>
<organism evidence="1 2">
    <name type="scientific">Mesopusillimonas faecipullorum</name>
    <dbReference type="NCBI Taxonomy" id="2755040"/>
    <lineage>
        <taxon>Bacteria</taxon>
        <taxon>Pseudomonadati</taxon>
        <taxon>Pseudomonadota</taxon>
        <taxon>Betaproteobacteria</taxon>
        <taxon>Burkholderiales</taxon>
        <taxon>Alcaligenaceae</taxon>
        <taxon>Mesopusillimonas</taxon>
    </lineage>
</organism>
<accession>A0ABS8CCG8</accession>
<protein>
    <submittedName>
        <fullName evidence="1">Uncharacterized protein</fullName>
    </submittedName>
</protein>
<gene>
    <name evidence="1" type="ORF">H0484_08150</name>
</gene>
<dbReference type="EMBL" id="JACDXW010000003">
    <property type="protein sequence ID" value="MCB5363719.1"/>
    <property type="molecule type" value="Genomic_DNA"/>
</dbReference>
<evidence type="ECO:0000313" key="2">
    <source>
        <dbReference type="Proteomes" id="UP000776983"/>
    </source>
</evidence>
<reference evidence="1 2" key="1">
    <citation type="submission" date="2020-07" db="EMBL/GenBank/DDBJ databases">
        <title>Pusillimonas sp. nov., isolated from poultry manure in Taiwan.</title>
        <authorList>
            <person name="Lin S.-Y."/>
            <person name="Tang Y.-S."/>
            <person name="Young C.-C."/>
        </authorList>
    </citation>
    <scope>NUCLEOTIDE SEQUENCE [LARGE SCALE GENOMIC DNA]</scope>
    <source>
        <strain evidence="1 2">CC-YST705</strain>
    </source>
</reference>
<evidence type="ECO:0000313" key="1">
    <source>
        <dbReference type="EMBL" id="MCB5363719.1"/>
    </source>
</evidence>
<dbReference type="RefSeq" id="WP_226954090.1">
    <property type="nucleotide sequence ID" value="NZ_JACDXW010000003.1"/>
</dbReference>